<sequence length="71" mass="7558">SATDADNDTIIYGTNATNGTINATTGEYSWQTNSSDAGTYVWYFNSTDNYGGTATETITITVTAVLPVNYT</sequence>
<protein>
    <submittedName>
        <fullName evidence="1">Uncharacterized protein</fullName>
    </submittedName>
</protein>
<dbReference type="EMBL" id="LKCM01000092">
    <property type="protein sequence ID" value="KPQ44433.1"/>
    <property type="molecule type" value="Genomic_DNA"/>
</dbReference>
<comment type="caution">
    <text evidence="1">The sequence shown here is derived from an EMBL/GenBank/DDBJ whole genome shotgun (WGS) entry which is preliminary data.</text>
</comment>
<name>A0A0P8E291_9EURY</name>
<feature type="non-terminal residue" evidence="1">
    <location>
        <position position="71"/>
    </location>
</feature>
<gene>
    <name evidence="1" type="ORF">MPEBLZ_00992</name>
</gene>
<feature type="non-terminal residue" evidence="1">
    <location>
        <position position="1"/>
    </location>
</feature>
<accession>A0A0P8E291</accession>
<dbReference type="Proteomes" id="UP000050360">
    <property type="component" value="Unassembled WGS sequence"/>
</dbReference>
<evidence type="ECO:0000313" key="2">
    <source>
        <dbReference type="Proteomes" id="UP000050360"/>
    </source>
</evidence>
<evidence type="ECO:0000313" key="1">
    <source>
        <dbReference type="EMBL" id="KPQ44433.1"/>
    </source>
</evidence>
<proteinExistence type="predicted"/>
<dbReference type="AlphaFoldDB" id="A0A0P8E291"/>
<reference evidence="1 2" key="1">
    <citation type="submission" date="2015-09" db="EMBL/GenBank/DDBJ databases">
        <title>A metagenomics-based metabolic model of nitrate-dependent anaerobic oxidation of methane by Methanoperedens-like archaea.</title>
        <authorList>
            <person name="Arshad A."/>
            <person name="Speth D.R."/>
            <person name="De Graaf R.M."/>
            <person name="Op Den Camp H.J."/>
            <person name="Jetten M.S."/>
            <person name="Welte C.U."/>
        </authorList>
    </citation>
    <scope>NUCLEOTIDE SEQUENCE [LARGE SCALE GENOMIC DNA]</scope>
</reference>
<organism evidence="1 2">
    <name type="scientific">Candidatus Methanoperedens nitratireducens</name>
    <dbReference type="NCBI Taxonomy" id="1392998"/>
    <lineage>
        <taxon>Archaea</taxon>
        <taxon>Methanobacteriati</taxon>
        <taxon>Methanobacteriota</taxon>
        <taxon>Stenosarchaea group</taxon>
        <taxon>Methanomicrobia</taxon>
        <taxon>Methanosarcinales</taxon>
        <taxon>ANME-2 cluster</taxon>
        <taxon>Candidatus Methanoperedentaceae</taxon>
        <taxon>Candidatus Methanoperedens</taxon>
    </lineage>
</organism>